<evidence type="ECO:0000313" key="1">
    <source>
        <dbReference type="EMBL" id="BAT10178.1"/>
    </source>
</evidence>
<reference evidence="1 2" key="3">
    <citation type="journal article" date="2013" name="Rice">
        <title>Improvement of the Oryza sativa Nipponbare reference genome using next generation sequence and optical map data.</title>
        <authorList>
            <person name="Kawahara Y."/>
            <person name="de la Bastide M."/>
            <person name="Hamilton J.P."/>
            <person name="Kanamori H."/>
            <person name="McCombie W.R."/>
            <person name="Ouyang S."/>
            <person name="Schwartz D.C."/>
            <person name="Tanaka T."/>
            <person name="Wu J."/>
            <person name="Zhou S."/>
            <person name="Childs K.L."/>
            <person name="Davidson R.M."/>
            <person name="Lin H."/>
            <person name="Quesada-Ocampo L."/>
            <person name="Vaillancourt B."/>
            <person name="Sakai H."/>
            <person name="Lee S.S."/>
            <person name="Kim J."/>
            <person name="Numa H."/>
            <person name="Itoh T."/>
            <person name="Buell C.R."/>
            <person name="Matsumoto T."/>
        </authorList>
    </citation>
    <scope>NUCLEOTIDE SEQUENCE [LARGE SCALE GENOMIC DNA]</scope>
    <source>
        <strain evidence="2">cv. Nipponbare</strain>
    </source>
</reference>
<dbReference type="Gramene" id="Os10t0189001-01">
    <property type="protein sequence ID" value="Os10t0189001-01"/>
    <property type="gene ID" value="Os10g0189001"/>
</dbReference>
<reference evidence="1 2" key="2">
    <citation type="journal article" date="2013" name="Plant Cell Physiol.">
        <title>Rice Annotation Project Database (RAP-DB): an integrative and interactive database for rice genomics.</title>
        <authorList>
            <person name="Sakai H."/>
            <person name="Lee S.S."/>
            <person name="Tanaka T."/>
            <person name="Numa H."/>
            <person name="Kim J."/>
            <person name="Kawahara Y."/>
            <person name="Wakimoto H."/>
            <person name="Yang C.C."/>
            <person name="Iwamoto M."/>
            <person name="Abe T."/>
            <person name="Yamada Y."/>
            <person name="Muto A."/>
            <person name="Inokuchi H."/>
            <person name="Ikemura T."/>
            <person name="Matsumoto T."/>
            <person name="Sasaki T."/>
            <person name="Itoh T."/>
        </authorList>
    </citation>
    <scope>NUCLEOTIDE SEQUENCE [LARGE SCALE GENOMIC DNA]</scope>
    <source>
        <strain evidence="2">cv. Nipponbare</strain>
    </source>
</reference>
<reference evidence="2" key="1">
    <citation type="journal article" date="2005" name="Nature">
        <title>The map-based sequence of the rice genome.</title>
        <authorList>
            <consortium name="International rice genome sequencing project (IRGSP)"/>
            <person name="Matsumoto T."/>
            <person name="Wu J."/>
            <person name="Kanamori H."/>
            <person name="Katayose Y."/>
            <person name="Fujisawa M."/>
            <person name="Namiki N."/>
            <person name="Mizuno H."/>
            <person name="Yamamoto K."/>
            <person name="Antonio B.A."/>
            <person name="Baba T."/>
            <person name="Sakata K."/>
            <person name="Nagamura Y."/>
            <person name="Aoki H."/>
            <person name="Arikawa K."/>
            <person name="Arita K."/>
            <person name="Bito T."/>
            <person name="Chiden Y."/>
            <person name="Fujitsuka N."/>
            <person name="Fukunaka R."/>
            <person name="Hamada M."/>
            <person name="Harada C."/>
            <person name="Hayashi A."/>
            <person name="Hijishita S."/>
            <person name="Honda M."/>
            <person name="Hosokawa S."/>
            <person name="Ichikawa Y."/>
            <person name="Idonuma A."/>
            <person name="Iijima M."/>
            <person name="Ikeda M."/>
            <person name="Ikeno M."/>
            <person name="Ito K."/>
            <person name="Ito S."/>
            <person name="Ito T."/>
            <person name="Ito Y."/>
            <person name="Ito Y."/>
            <person name="Iwabuchi A."/>
            <person name="Kamiya K."/>
            <person name="Karasawa W."/>
            <person name="Kurita K."/>
            <person name="Katagiri S."/>
            <person name="Kikuta A."/>
            <person name="Kobayashi H."/>
            <person name="Kobayashi N."/>
            <person name="Machita K."/>
            <person name="Maehara T."/>
            <person name="Masukawa M."/>
            <person name="Mizubayashi T."/>
            <person name="Mukai Y."/>
            <person name="Nagasaki H."/>
            <person name="Nagata Y."/>
            <person name="Naito S."/>
            <person name="Nakashima M."/>
            <person name="Nakama Y."/>
            <person name="Nakamichi Y."/>
            <person name="Nakamura M."/>
            <person name="Meguro A."/>
            <person name="Negishi M."/>
            <person name="Ohta I."/>
            <person name="Ohta T."/>
            <person name="Okamoto M."/>
            <person name="Ono N."/>
            <person name="Saji S."/>
            <person name="Sakaguchi M."/>
            <person name="Sakai K."/>
            <person name="Shibata M."/>
            <person name="Shimokawa T."/>
            <person name="Song J."/>
            <person name="Takazaki Y."/>
            <person name="Terasawa K."/>
            <person name="Tsugane M."/>
            <person name="Tsuji K."/>
            <person name="Ueda S."/>
            <person name="Waki K."/>
            <person name="Yamagata H."/>
            <person name="Yamamoto M."/>
            <person name="Yamamoto S."/>
            <person name="Yamane H."/>
            <person name="Yoshiki S."/>
            <person name="Yoshihara R."/>
            <person name="Yukawa K."/>
            <person name="Zhong H."/>
            <person name="Yano M."/>
            <person name="Yuan Q."/>
            <person name="Ouyang S."/>
            <person name="Liu J."/>
            <person name="Jones K.M."/>
            <person name="Gansberger K."/>
            <person name="Moffat K."/>
            <person name="Hill J."/>
            <person name="Bera J."/>
            <person name="Fadrosh D."/>
            <person name="Jin S."/>
            <person name="Johri S."/>
            <person name="Kim M."/>
            <person name="Overton L."/>
            <person name="Reardon M."/>
            <person name="Tsitrin T."/>
            <person name="Vuong H."/>
            <person name="Weaver B."/>
            <person name="Ciecko A."/>
            <person name="Tallon L."/>
            <person name="Jackson J."/>
            <person name="Pai G."/>
            <person name="Aken S.V."/>
            <person name="Utterback T."/>
            <person name="Reidmuller S."/>
            <person name="Feldblyum T."/>
            <person name="Hsiao J."/>
            <person name="Zismann V."/>
            <person name="Iobst S."/>
            <person name="de Vazeille A.R."/>
            <person name="Buell C.R."/>
            <person name="Ying K."/>
            <person name="Li Y."/>
            <person name="Lu T."/>
            <person name="Huang Y."/>
            <person name="Zhao Q."/>
            <person name="Feng Q."/>
            <person name="Zhang L."/>
            <person name="Zhu J."/>
            <person name="Weng Q."/>
            <person name="Mu J."/>
            <person name="Lu Y."/>
            <person name="Fan D."/>
            <person name="Liu Y."/>
            <person name="Guan J."/>
            <person name="Zhang Y."/>
            <person name="Yu S."/>
            <person name="Liu X."/>
            <person name="Zhang Y."/>
            <person name="Hong G."/>
            <person name="Han B."/>
            <person name="Choisne N."/>
            <person name="Demange N."/>
            <person name="Orjeda G."/>
            <person name="Samain S."/>
            <person name="Cattolico L."/>
            <person name="Pelletier E."/>
            <person name="Couloux A."/>
            <person name="Segurens B."/>
            <person name="Wincker P."/>
            <person name="D'Hont A."/>
            <person name="Scarpelli C."/>
            <person name="Weissenbach J."/>
            <person name="Salanoubat M."/>
            <person name="Quetier F."/>
            <person name="Yu Y."/>
            <person name="Kim H.R."/>
            <person name="Rambo T."/>
            <person name="Currie J."/>
            <person name="Collura K."/>
            <person name="Luo M."/>
            <person name="Yang T."/>
            <person name="Ammiraju J.S.S."/>
            <person name="Engler F."/>
            <person name="Soderlund C."/>
            <person name="Wing R.A."/>
            <person name="Palmer L.E."/>
            <person name="de la Bastide M."/>
            <person name="Spiegel L."/>
            <person name="Nascimento L."/>
            <person name="Zutavern T."/>
            <person name="O'Shaughnessy A."/>
            <person name="Dike S."/>
            <person name="Dedhia N."/>
            <person name="Preston R."/>
            <person name="Balija V."/>
            <person name="McCombie W.R."/>
            <person name="Chow T."/>
            <person name="Chen H."/>
            <person name="Chung M."/>
            <person name="Chen C."/>
            <person name="Shaw J."/>
            <person name="Wu H."/>
            <person name="Hsiao K."/>
            <person name="Chao Y."/>
            <person name="Chu M."/>
            <person name="Cheng C."/>
            <person name="Hour A."/>
            <person name="Lee P."/>
            <person name="Lin S."/>
            <person name="Lin Y."/>
            <person name="Liou J."/>
            <person name="Liu S."/>
            <person name="Hsing Y."/>
            <person name="Raghuvanshi S."/>
            <person name="Mohanty A."/>
            <person name="Bharti A.K."/>
            <person name="Gaur A."/>
            <person name="Gupta V."/>
            <person name="Kumar D."/>
            <person name="Ravi V."/>
            <person name="Vij S."/>
            <person name="Kapur A."/>
            <person name="Khurana P."/>
            <person name="Khurana P."/>
            <person name="Khurana J.P."/>
            <person name="Tyagi A.K."/>
            <person name="Gaikwad K."/>
            <person name="Singh A."/>
            <person name="Dalal V."/>
            <person name="Srivastava S."/>
            <person name="Dixit A."/>
            <person name="Pal A.K."/>
            <person name="Ghazi I.A."/>
            <person name="Yadav M."/>
            <person name="Pandit A."/>
            <person name="Bhargava A."/>
            <person name="Sureshbabu K."/>
            <person name="Batra K."/>
            <person name="Sharma T.R."/>
            <person name="Mohapatra T."/>
            <person name="Singh N.K."/>
            <person name="Messing J."/>
            <person name="Nelson A.B."/>
            <person name="Fuks G."/>
            <person name="Kavchok S."/>
            <person name="Keizer G."/>
            <person name="Linton E."/>
            <person name="Llaca V."/>
            <person name="Song R."/>
            <person name="Tanyolac B."/>
            <person name="Young S."/>
            <person name="Ho-Il K."/>
            <person name="Hahn J.H."/>
            <person name="Sangsakoo G."/>
            <person name="Vanavichit A."/>
            <person name="de Mattos Luiz.A.T."/>
            <person name="Zimmer P.D."/>
            <person name="Malone G."/>
            <person name="Dellagostin O."/>
            <person name="de Oliveira A.C."/>
            <person name="Bevan M."/>
            <person name="Bancroft I."/>
            <person name="Minx P."/>
            <person name="Cordum H."/>
            <person name="Wilson R."/>
            <person name="Cheng Z."/>
            <person name="Jin W."/>
            <person name="Jiang J."/>
            <person name="Leong S.A."/>
            <person name="Iwama H."/>
            <person name="Gojobori T."/>
            <person name="Itoh T."/>
            <person name="Niimura Y."/>
            <person name="Fujii Y."/>
            <person name="Habara T."/>
            <person name="Sakai H."/>
            <person name="Sato Y."/>
            <person name="Wilson G."/>
            <person name="Kumar K."/>
            <person name="McCouch S."/>
            <person name="Juretic N."/>
            <person name="Hoen D."/>
            <person name="Wright S."/>
            <person name="Bruskiewich R."/>
            <person name="Bureau T."/>
            <person name="Miyao A."/>
            <person name="Hirochika H."/>
            <person name="Nishikawa T."/>
            <person name="Kadowaki K."/>
            <person name="Sugiura M."/>
            <person name="Burr B."/>
            <person name="Sasaki T."/>
        </authorList>
    </citation>
    <scope>NUCLEOTIDE SEQUENCE [LARGE SCALE GENOMIC DNA]</scope>
    <source>
        <strain evidence="2">cv. Nipponbare</strain>
    </source>
</reference>
<dbReference type="PaxDb" id="39947-A0A0N7KRJ3"/>
<sequence length="87" mass="9807">MGPTVRMGPRALTSRCMLVTWFEGHESPACPGTRAHLCSCRSHVPPREERRDLQYLYFKNKAEGNQGPNLLAGTRARLRPCMLHISS</sequence>
<proteinExistence type="predicted"/>
<dbReference type="Proteomes" id="UP000059680">
    <property type="component" value="Chromosome 10"/>
</dbReference>
<evidence type="ECO:0000313" key="2">
    <source>
        <dbReference type="Proteomes" id="UP000059680"/>
    </source>
</evidence>
<dbReference type="InParanoid" id="A0A0N7KRJ3"/>
<dbReference type="EMBL" id="AP014966">
    <property type="protein sequence ID" value="BAT10178.1"/>
    <property type="molecule type" value="Genomic_DNA"/>
</dbReference>
<gene>
    <name evidence="1" type="ordered locus">Os10g0189001</name>
    <name evidence="1" type="ORF">OSNPB_100189001</name>
</gene>
<keyword evidence="2" id="KW-1185">Reference proteome</keyword>
<organism evidence="1 2">
    <name type="scientific">Oryza sativa subsp. japonica</name>
    <name type="common">Rice</name>
    <dbReference type="NCBI Taxonomy" id="39947"/>
    <lineage>
        <taxon>Eukaryota</taxon>
        <taxon>Viridiplantae</taxon>
        <taxon>Streptophyta</taxon>
        <taxon>Embryophyta</taxon>
        <taxon>Tracheophyta</taxon>
        <taxon>Spermatophyta</taxon>
        <taxon>Magnoliopsida</taxon>
        <taxon>Liliopsida</taxon>
        <taxon>Poales</taxon>
        <taxon>Poaceae</taxon>
        <taxon>BOP clade</taxon>
        <taxon>Oryzoideae</taxon>
        <taxon>Oryzeae</taxon>
        <taxon>Oryzinae</taxon>
        <taxon>Oryza</taxon>
        <taxon>Oryza sativa</taxon>
    </lineage>
</organism>
<name>A0A0N7KRJ3_ORYSJ</name>
<dbReference type="AlphaFoldDB" id="A0A0N7KRJ3"/>
<protein>
    <submittedName>
        <fullName evidence="1">Os10g0189001 protein</fullName>
    </submittedName>
</protein>
<accession>A0A0N7KRJ3</accession>